<accession>A0ABT0DSE4</accession>
<dbReference type="EMBL" id="JALKCG010000011">
    <property type="protein sequence ID" value="MCK0210062.1"/>
    <property type="molecule type" value="Genomic_DNA"/>
</dbReference>
<dbReference type="Proteomes" id="UP001202867">
    <property type="component" value="Unassembled WGS sequence"/>
</dbReference>
<protein>
    <recommendedName>
        <fullName evidence="3">DUF4760 domain-containing protein</fullName>
    </recommendedName>
</protein>
<proteinExistence type="predicted"/>
<evidence type="ECO:0008006" key="3">
    <source>
        <dbReference type="Google" id="ProtNLM"/>
    </source>
</evidence>
<dbReference type="RefSeq" id="WP_247202570.1">
    <property type="nucleotide sequence ID" value="NZ_JALKCG010000011.1"/>
</dbReference>
<sequence>MLEASAAVASAVVAAFALLFTWKGIRTSALRTEDVYRWANEAIISLNSLYLLLYLSRHKLLKATDIDTKTDDILFTTSNLVEQGRLLFKNAYHKTHGAEKQPAYRGLRPAVLDPLVLAHQIACHWREADEDRRAAMEAVVDDCVKTFVSLAQHEVGRKGTVSKDTQKGGNGADLFHRLADVTPEQIRTLRR</sequence>
<name>A0ABT0DSE4_9HYPH</name>
<evidence type="ECO:0000313" key="2">
    <source>
        <dbReference type="Proteomes" id="UP001202867"/>
    </source>
</evidence>
<organism evidence="1 2">
    <name type="scientific">Ancylobacter koreensis</name>
    <dbReference type="NCBI Taxonomy" id="266121"/>
    <lineage>
        <taxon>Bacteria</taxon>
        <taxon>Pseudomonadati</taxon>
        <taxon>Pseudomonadota</taxon>
        <taxon>Alphaproteobacteria</taxon>
        <taxon>Hyphomicrobiales</taxon>
        <taxon>Xanthobacteraceae</taxon>
        <taxon>Ancylobacter</taxon>
    </lineage>
</organism>
<reference evidence="2" key="2">
    <citation type="submission" date="2023-07" db="EMBL/GenBank/DDBJ databases">
        <title>Ancylobacter moscoviensis sp. nov., facultatively methylotrophic bacteria from activated sludge and the reclassification of Starkeya novella (Starkey 1934) Kelly et al. 2000 as Ancylobacter novellus comb. nov., Starkeya koreensis Im et al. 2006 as Ancylobacter koreensis comb.nov., Angulomicrobium tetraedrale Vasil'eva et al. 1986 as Ancylobacter tetraedralis comb. nov., Angulomicrobium amanitiforme Fritz et al. 2004 as Ancylobacter amanitiformis comb. nov. and Methylorhabdus multivorans Doronina et al. 1996 as Ancylobacter multivorans comb. nov. and emended description of the genus Ancylobacter.</title>
        <authorList>
            <person name="Doronina N."/>
            <person name="Chemodurova A."/>
            <person name="Grouzdev D."/>
            <person name="Koziaeva V."/>
            <person name="Shi W."/>
            <person name="Wu L."/>
            <person name="Kaparullina E."/>
        </authorList>
    </citation>
    <scope>NUCLEOTIDE SEQUENCE [LARGE SCALE GENOMIC DNA]</scope>
    <source>
        <strain evidence="2">Jip08</strain>
    </source>
</reference>
<comment type="caution">
    <text evidence="1">The sequence shown here is derived from an EMBL/GenBank/DDBJ whole genome shotgun (WGS) entry which is preliminary data.</text>
</comment>
<reference evidence="1 2" key="1">
    <citation type="submission" date="2022-04" db="EMBL/GenBank/DDBJ databases">
        <authorList>
            <person name="Grouzdev D.S."/>
            <person name="Pantiukh K.S."/>
            <person name="Krutkina M.S."/>
        </authorList>
    </citation>
    <scope>NUCLEOTIDE SEQUENCE [LARGE SCALE GENOMIC DNA]</scope>
    <source>
        <strain evidence="1 2">Jip08</strain>
    </source>
</reference>
<gene>
    <name evidence="1" type="ORF">MWN33_18680</name>
</gene>
<keyword evidence="2" id="KW-1185">Reference proteome</keyword>
<evidence type="ECO:0000313" key="1">
    <source>
        <dbReference type="EMBL" id="MCK0210062.1"/>
    </source>
</evidence>